<accession>A0ABX0Y5T5</accession>
<organism evidence="3 4">
    <name type="scientific">Planosporangium thailandense</name>
    <dbReference type="NCBI Taxonomy" id="765197"/>
    <lineage>
        <taxon>Bacteria</taxon>
        <taxon>Bacillati</taxon>
        <taxon>Actinomycetota</taxon>
        <taxon>Actinomycetes</taxon>
        <taxon>Micromonosporales</taxon>
        <taxon>Micromonosporaceae</taxon>
        <taxon>Planosporangium</taxon>
    </lineage>
</organism>
<dbReference type="RefSeq" id="WP_167928367.1">
    <property type="nucleotide sequence ID" value="NZ_JAATVY010000030.1"/>
</dbReference>
<evidence type="ECO:0000313" key="3">
    <source>
        <dbReference type="EMBL" id="NJC73466.1"/>
    </source>
</evidence>
<feature type="signal peptide" evidence="2">
    <location>
        <begin position="1"/>
        <end position="23"/>
    </location>
</feature>
<evidence type="ECO:0008006" key="5">
    <source>
        <dbReference type="Google" id="ProtNLM"/>
    </source>
</evidence>
<proteinExistence type="predicted"/>
<feature type="chain" id="PRO_5047504777" description="HNH endonuclease" evidence="2">
    <location>
        <begin position="24"/>
        <end position="177"/>
    </location>
</feature>
<evidence type="ECO:0000256" key="1">
    <source>
        <dbReference type="SAM" id="MobiDB-lite"/>
    </source>
</evidence>
<evidence type="ECO:0000256" key="2">
    <source>
        <dbReference type="SAM" id="SignalP"/>
    </source>
</evidence>
<feature type="region of interest" description="Disordered" evidence="1">
    <location>
        <begin position="115"/>
        <end position="150"/>
    </location>
</feature>
<sequence length="177" mass="18449">MTAARIGLAAAATGTAIAMVAGAWPTAASTAHLQPAATACAIAHGTADAACTPGALNPSVTQETIHSTICVTGWTATIRPPASYTTALKNRQKIPYGEADIPNSELEEDHLIPLELGGAPRDPDNLWPEPRTSAGTTDSGEAAEDKDREETALKVQVCRGDITLDEAQQQILADWTH</sequence>
<dbReference type="EMBL" id="JAATVY010000030">
    <property type="protein sequence ID" value="NJC73466.1"/>
    <property type="molecule type" value="Genomic_DNA"/>
</dbReference>
<protein>
    <recommendedName>
        <fullName evidence="5">HNH endonuclease</fullName>
    </recommendedName>
</protein>
<keyword evidence="2" id="KW-0732">Signal</keyword>
<dbReference type="Proteomes" id="UP000722989">
    <property type="component" value="Unassembled WGS sequence"/>
</dbReference>
<name>A0ABX0Y5T5_9ACTN</name>
<comment type="caution">
    <text evidence="3">The sequence shown here is derived from an EMBL/GenBank/DDBJ whole genome shotgun (WGS) entry which is preliminary data.</text>
</comment>
<reference evidence="3 4" key="1">
    <citation type="submission" date="2020-03" db="EMBL/GenBank/DDBJ databases">
        <title>WGS of the type strain of Planosporangium spp.</title>
        <authorList>
            <person name="Thawai C."/>
        </authorList>
    </citation>
    <scope>NUCLEOTIDE SEQUENCE [LARGE SCALE GENOMIC DNA]</scope>
    <source>
        <strain evidence="3 4">TBRC 5610</strain>
    </source>
</reference>
<keyword evidence="4" id="KW-1185">Reference proteome</keyword>
<gene>
    <name evidence="3" type="ORF">HC031_27625</name>
</gene>
<evidence type="ECO:0000313" key="4">
    <source>
        <dbReference type="Proteomes" id="UP000722989"/>
    </source>
</evidence>